<evidence type="ECO:0000313" key="2">
    <source>
        <dbReference type="Proteomes" id="UP000887578"/>
    </source>
</evidence>
<name>A0A914RDA3_9BILA</name>
<accession>A0A914RDA3</accession>
<feature type="compositionally biased region" description="Acidic residues" evidence="1">
    <location>
        <begin position="33"/>
        <end position="42"/>
    </location>
</feature>
<evidence type="ECO:0000256" key="1">
    <source>
        <dbReference type="SAM" id="MobiDB-lite"/>
    </source>
</evidence>
<dbReference type="Proteomes" id="UP000887578">
    <property type="component" value="Unplaced"/>
</dbReference>
<dbReference type="AlphaFoldDB" id="A0A914RDA3"/>
<evidence type="ECO:0000313" key="3">
    <source>
        <dbReference type="WBParaSite" id="PDA_v2.g9629.t1"/>
    </source>
</evidence>
<feature type="region of interest" description="Disordered" evidence="1">
    <location>
        <begin position="13"/>
        <end position="50"/>
    </location>
</feature>
<sequence length="718" mass="84956">MRIQFLTNLRKRKRKNDIETETDNNNSENDVANYEESEDDAEQPNNEKNKRCSKKCRKYSMSNIIESPNFKIIHVIKNNRSLPKLIIFPLPQDRTKCYEYFWSNSRKAYVCCGCSLIQQKYIQAQIFKTNNGKECVRFQEGAKHVCQIREYNSEKNDSDPSKLIIESPNFKIFSYLKKGVQKKTLVIFNANKTFCYEYFWSSVKKRFECSSCSKKGKLNAAWIFEKDGKECIRITPNGKTHLCTARKFDAKRFSVNEVVINSPNYQIVTDERKGIRKEKLLIFPNEDDREHCYEYYWKETCKSFLCAFCSNRRKYLRAKIVQIDGCECAVLNSLEHVCEIQNYDSNRYKFIEPEVIDESGFVLRKFENEPMSKSILFIFDPTNKNLGYEYYWHYSQLCYYCVGCREYDKAATATVYQNPDGKEYVKPSKSGHICDLQEFDAEKMTKRNILQKADFKLHEKFRLKKIQKLLFIFSTKDHKFGYQFKCTEKPQNRYMCVKCNSKKYHVSAYLYTDKNGDDYISVQEKEHLCTPVEYNPGSYEEKRKIVEAPNFQIIQRRIKNKFLDKLIIFDSSDKSLCFEYTKKSNNQYICNSCYYPHKHHVFAKIIKTSNGIVESVELGPNEHKCKPIKFESPESLIVQLPNFKIQTTKRYGEQRKTLLICSSENPKLKYVYYYCTERHEFLCGKCKPKKRISAKLLQNENGEDYLVLNSTKHLCKPF</sequence>
<proteinExistence type="predicted"/>
<keyword evidence="2" id="KW-1185">Reference proteome</keyword>
<protein>
    <submittedName>
        <fullName evidence="3">Uncharacterized protein</fullName>
    </submittedName>
</protein>
<organism evidence="2 3">
    <name type="scientific">Panagrolaimus davidi</name>
    <dbReference type="NCBI Taxonomy" id="227884"/>
    <lineage>
        <taxon>Eukaryota</taxon>
        <taxon>Metazoa</taxon>
        <taxon>Ecdysozoa</taxon>
        <taxon>Nematoda</taxon>
        <taxon>Chromadorea</taxon>
        <taxon>Rhabditida</taxon>
        <taxon>Tylenchina</taxon>
        <taxon>Panagrolaimomorpha</taxon>
        <taxon>Panagrolaimoidea</taxon>
        <taxon>Panagrolaimidae</taxon>
        <taxon>Panagrolaimus</taxon>
    </lineage>
</organism>
<dbReference type="WBParaSite" id="PDA_v2.g9629.t1">
    <property type="protein sequence ID" value="PDA_v2.g9629.t1"/>
    <property type="gene ID" value="PDA_v2.g9629"/>
</dbReference>
<reference evidence="3" key="1">
    <citation type="submission" date="2022-11" db="UniProtKB">
        <authorList>
            <consortium name="WormBaseParasite"/>
        </authorList>
    </citation>
    <scope>IDENTIFICATION</scope>
</reference>